<dbReference type="GO" id="GO:0042420">
    <property type="term" value="P:dopamine catabolic process"/>
    <property type="evidence" value="ECO:0007669"/>
    <property type="project" value="TreeGrafter"/>
</dbReference>
<dbReference type="GO" id="GO:0030667">
    <property type="term" value="C:secretory granule membrane"/>
    <property type="evidence" value="ECO:0007669"/>
    <property type="project" value="TreeGrafter"/>
</dbReference>
<name>X1HCS0_9ZZZZ</name>
<feature type="domain" description="DOMON" evidence="1">
    <location>
        <begin position="28"/>
        <end position="146"/>
    </location>
</feature>
<organism evidence="2">
    <name type="scientific">marine sediment metagenome</name>
    <dbReference type="NCBI Taxonomy" id="412755"/>
    <lineage>
        <taxon>unclassified sequences</taxon>
        <taxon>metagenomes</taxon>
        <taxon>ecological metagenomes</taxon>
    </lineage>
</organism>
<accession>X1HCS0</accession>
<dbReference type="GO" id="GO:0005507">
    <property type="term" value="F:copper ion binding"/>
    <property type="evidence" value="ECO:0007669"/>
    <property type="project" value="TreeGrafter"/>
</dbReference>
<dbReference type="AlphaFoldDB" id="X1HCS0"/>
<dbReference type="Pfam" id="PF03351">
    <property type="entry name" value="DOMON"/>
    <property type="match status" value="1"/>
</dbReference>
<dbReference type="InterPro" id="IPR005018">
    <property type="entry name" value="DOMON_domain"/>
</dbReference>
<dbReference type="CDD" id="cd09631">
    <property type="entry name" value="DOMON_DOH"/>
    <property type="match status" value="1"/>
</dbReference>
<dbReference type="GO" id="GO:0042421">
    <property type="term" value="P:norepinephrine biosynthetic process"/>
    <property type="evidence" value="ECO:0007669"/>
    <property type="project" value="TreeGrafter"/>
</dbReference>
<comment type="caution">
    <text evidence="2">The sequence shown here is derived from an EMBL/GenBank/DDBJ whole genome shotgun (WGS) entry which is preliminary data.</text>
</comment>
<reference evidence="2" key="1">
    <citation type="journal article" date="2014" name="Front. Microbiol.">
        <title>High frequency of phylogenetically diverse reductive dehalogenase-homologous genes in deep subseafloor sedimentary metagenomes.</title>
        <authorList>
            <person name="Kawai M."/>
            <person name="Futagami T."/>
            <person name="Toyoda A."/>
            <person name="Takaki Y."/>
            <person name="Nishi S."/>
            <person name="Hori S."/>
            <person name="Arai W."/>
            <person name="Tsubouchi T."/>
            <person name="Morono Y."/>
            <person name="Uchiyama I."/>
            <person name="Ito T."/>
            <person name="Fujiyama A."/>
            <person name="Inagaki F."/>
            <person name="Takami H."/>
        </authorList>
    </citation>
    <scope>NUCLEOTIDE SEQUENCE</scope>
    <source>
        <strain evidence="2">Expedition CK06-06</strain>
    </source>
</reference>
<protein>
    <recommendedName>
        <fullName evidence="1">DOMON domain-containing protein</fullName>
    </recommendedName>
</protein>
<dbReference type="SUPFAM" id="SSF49344">
    <property type="entry name" value="CBD9-like"/>
    <property type="match status" value="1"/>
</dbReference>
<dbReference type="GO" id="GO:0006589">
    <property type="term" value="P:octopamine biosynthetic process"/>
    <property type="evidence" value="ECO:0007669"/>
    <property type="project" value="TreeGrafter"/>
</dbReference>
<evidence type="ECO:0000259" key="1">
    <source>
        <dbReference type="PROSITE" id="PS50836"/>
    </source>
</evidence>
<dbReference type="InterPro" id="IPR045266">
    <property type="entry name" value="DOH_DOMON"/>
</dbReference>
<dbReference type="GO" id="GO:0005615">
    <property type="term" value="C:extracellular space"/>
    <property type="evidence" value="ECO:0007669"/>
    <property type="project" value="TreeGrafter"/>
</dbReference>
<dbReference type="GO" id="GO:0004500">
    <property type="term" value="F:dopamine beta-monooxygenase activity"/>
    <property type="evidence" value="ECO:0007669"/>
    <property type="project" value="InterPro"/>
</dbReference>
<dbReference type="Gene3D" id="2.60.40.1210">
    <property type="entry name" value="Cellobiose dehydrogenase, cytochrome domain"/>
    <property type="match status" value="1"/>
</dbReference>
<dbReference type="EMBL" id="BARU01023309">
    <property type="protein sequence ID" value="GAH51639.1"/>
    <property type="molecule type" value="Genomic_DNA"/>
</dbReference>
<evidence type="ECO:0000313" key="2">
    <source>
        <dbReference type="EMBL" id="GAH51639.1"/>
    </source>
</evidence>
<dbReference type="SMART" id="SM00664">
    <property type="entry name" value="DoH"/>
    <property type="match status" value="1"/>
</dbReference>
<proteinExistence type="predicted"/>
<gene>
    <name evidence="2" type="ORF">S03H2_37848</name>
</gene>
<dbReference type="PROSITE" id="PS50836">
    <property type="entry name" value="DOMON"/>
    <property type="match status" value="1"/>
</dbReference>
<dbReference type="PANTHER" id="PTHR10157:SF23">
    <property type="entry name" value="MOXD1 HOMOLOG 1"/>
    <property type="match status" value="1"/>
</dbReference>
<sequence>MPTPPLEEEWSSDGIIKVREYRGSNNYGDYTIHWRSDEQYVYIGMNAKTNGWIAMALQPGSRMKDADMIFGFVKDGKVEAYDLYSTGNFGPHPPDTELGGTDDILEYSGKEEGGFTTIEFKRLLNTDDEFDIPISKGVNKIIWAYGSSDSLTVKHSTRGYGEINL</sequence>
<dbReference type="PANTHER" id="PTHR10157">
    <property type="entry name" value="DOPAMINE BETA HYDROXYLASE RELATED"/>
    <property type="match status" value="1"/>
</dbReference>
<dbReference type="InterPro" id="IPR000945">
    <property type="entry name" value="DBH-like"/>
</dbReference>